<gene>
    <name evidence="2" type="ORF">K4G57_01650</name>
</gene>
<comment type="caution">
    <text evidence="2">The sequence shown here is derived from an EMBL/GenBank/DDBJ whole genome shotgun (WGS) entry which is preliminary data.</text>
</comment>
<evidence type="ECO:0000313" key="3">
    <source>
        <dbReference type="Proteomes" id="UP000700059"/>
    </source>
</evidence>
<keyword evidence="3" id="KW-1185">Reference proteome</keyword>
<evidence type="ECO:0008006" key="4">
    <source>
        <dbReference type="Google" id="ProtNLM"/>
    </source>
</evidence>
<evidence type="ECO:0000313" key="2">
    <source>
        <dbReference type="EMBL" id="MBX7490184.1"/>
    </source>
</evidence>
<evidence type="ECO:0000256" key="1">
    <source>
        <dbReference type="SAM" id="Phobius"/>
    </source>
</evidence>
<protein>
    <recommendedName>
        <fullName evidence="4">Septum formation initiator</fullName>
    </recommendedName>
</protein>
<accession>A0ABS7JLA6</accession>
<dbReference type="Proteomes" id="UP000700059">
    <property type="component" value="Unassembled WGS sequence"/>
</dbReference>
<organism evidence="2 3">
    <name type="scientific">Helicobacter turcicus</name>
    <dbReference type="NCBI Taxonomy" id="2867412"/>
    <lineage>
        <taxon>Bacteria</taxon>
        <taxon>Pseudomonadati</taxon>
        <taxon>Campylobacterota</taxon>
        <taxon>Epsilonproteobacteria</taxon>
        <taxon>Campylobacterales</taxon>
        <taxon>Helicobacteraceae</taxon>
        <taxon>Helicobacter</taxon>
    </lineage>
</organism>
<proteinExistence type="predicted"/>
<keyword evidence="1" id="KW-0472">Membrane</keyword>
<dbReference type="EMBL" id="JAIGYQ010000002">
    <property type="protein sequence ID" value="MBX7490184.1"/>
    <property type="molecule type" value="Genomic_DNA"/>
</dbReference>
<feature type="transmembrane region" description="Helical" evidence="1">
    <location>
        <begin position="20"/>
        <end position="43"/>
    </location>
</feature>
<keyword evidence="1" id="KW-1133">Transmembrane helix</keyword>
<name>A0ABS7JLA6_9HELI</name>
<reference evidence="2 3" key="1">
    <citation type="submission" date="2021-08" db="EMBL/GenBank/DDBJ databases">
        <title>Helicobacter spp. isolated from feces of Anatolian Ground Squirrel (Spermophilus xanthoprymnus) in Turkey.</title>
        <authorList>
            <person name="Aydin F."/>
            <person name="Abay S."/>
            <person name="Kayman T."/>
            <person name="Karakaya E."/>
            <person name="Saticioglu I.B."/>
        </authorList>
    </citation>
    <scope>NUCLEOTIDE SEQUENCE [LARGE SCALE GENOMIC DNA]</scope>
    <source>
        <strain evidence="2 3">Faydin-H70</strain>
    </source>
</reference>
<keyword evidence="1" id="KW-0812">Transmembrane</keyword>
<sequence>MDEREAVLRDIDLNAKEIPFKMVLITFGVMALVLVLFIPKIYIRNNIYYASRNIIQLQAQIGSLSEENKHIKKQLEDIKFKNLTQELDF</sequence>